<reference evidence="1" key="1">
    <citation type="submission" date="2021-01" db="EMBL/GenBank/DDBJ databases">
        <authorList>
            <person name="Corre E."/>
            <person name="Pelletier E."/>
            <person name="Niang G."/>
            <person name="Scheremetjew M."/>
            <person name="Finn R."/>
            <person name="Kale V."/>
            <person name="Holt S."/>
            <person name="Cochrane G."/>
            <person name="Meng A."/>
            <person name="Brown T."/>
            <person name="Cohen L."/>
        </authorList>
    </citation>
    <scope>NUCLEOTIDE SEQUENCE</scope>
    <source>
        <strain evidence="1">UIO037</strain>
    </source>
</reference>
<gene>
    <name evidence="1" type="ORF">CPOL0286_LOCUS6552</name>
</gene>
<protein>
    <submittedName>
        <fullName evidence="1">Uncharacterized protein</fullName>
    </submittedName>
</protein>
<organism evidence="1">
    <name type="scientific">Prymnesium polylepis</name>
    <dbReference type="NCBI Taxonomy" id="72548"/>
    <lineage>
        <taxon>Eukaryota</taxon>
        <taxon>Haptista</taxon>
        <taxon>Haptophyta</taxon>
        <taxon>Prymnesiophyceae</taxon>
        <taxon>Prymnesiales</taxon>
        <taxon>Prymnesiaceae</taxon>
        <taxon>Prymnesium</taxon>
    </lineage>
</organism>
<dbReference type="EMBL" id="HBKO01014542">
    <property type="protein sequence ID" value="CAE2210714.1"/>
    <property type="molecule type" value="Transcribed_RNA"/>
</dbReference>
<dbReference type="AlphaFoldDB" id="A0A7S4MAM4"/>
<proteinExistence type="predicted"/>
<name>A0A7S4MAM4_9EUKA</name>
<evidence type="ECO:0000313" key="1">
    <source>
        <dbReference type="EMBL" id="CAE2210714.1"/>
    </source>
</evidence>
<sequence length="139" mass="15942">MPPLVMGTPVDPEVESTTYQLDYLNVMPRSDETFNQLVGRTNRMLLASDIKVLSVETVSMSGGAQYLNQTRYTLKIGGRDRQYIPNYQFVRLWFNSLDMQNRTPKALELIKELVAMSELDVTPMLARDFEDRNRACTIS</sequence>
<accession>A0A7S4MAM4</accession>